<dbReference type="Pfam" id="PF00581">
    <property type="entry name" value="Rhodanese"/>
    <property type="match status" value="1"/>
</dbReference>
<dbReference type="SMART" id="SM00450">
    <property type="entry name" value="RHOD"/>
    <property type="match status" value="1"/>
</dbReference>
<dbReference type="Gene3D" id="3.40.250.10">
    <property type="entry name" value="Rhodanese-like domain"/>
    <property type="match status" value="1"/>
</dbReference>
<reference evidence="2" key="1">
    <citation type="submission" date="2020-01" db="EMBL/GenBank/DDBJ databases">
        <title>Phosphoaccumulans saitamaens gen. nov., sp. nov., a polyphosphate accumulating bacterium isolated from surface river water.</title>
        <authorList>
            <person name="Watanabe K."/>
            <person name="Suda W."/>
        </authorList>
    </citation>
    <scope>NUCLEOTIDE SEQUENCE [LARGE SCALE GENOMIC DNA]</scope>
    <source>
        <strain evidence="2">ICHIAU1</strain>
    </source>
</reference>
<dbReference type="Proteomes" id="UP000463961">
    <property type="component" value="Chromosome"/>
</dbReference>
<dbReference type="OrthoDB" id="9814704at2"/>
<dbReference type="InterPro" id="IPR050229">
    <property type="entry name" value="GlpE_sulfurtransferase"/>
</dbReference>
<organism evidence="1 2">
    <name type="scientific">Fluviibacter phosphoraccumulans</name>
    <dbReference type="NCBI Taxonomy" id="1751046"/>
    <lineage>
        <taxon>Bacteria</taxon>
        <taxon>Pseudomonadati</taxon>
        <taxon>Pseudomonadota</taxon>
        <taxon>Betaproteobacteria</taxon>
        <taxon>Rhodocyclales</taxon>
        <taxon>Fluviibacteraceae</taxon>
        <taxon>Fluviibacter</taxon>
    </lineage>
</organism>
<protein>
    <submittedName>
        <fullName evidence="1">Uncharacterized protein</fullName>
    </submittedName>
</protein>
<dbReference type="PANTHER" id="PTHR43031:SF18">
    <property type="entry name" value="RHODANESE-RELATED SULFURTRANSFERASES"/>
    <property type="match status" value="1"/>
</dbReference>
<dbReference type="PANTHER" id="PTHR43031">
    <property type="entry name" value="FAD-DEPENDENT OXIDOREDUCTASE"/>
    <property type="match status" value="1"/>
</dbReference>
<dbReference type="SUPFAM" id="SSF52821">
    <property type="entry name" value="Rhodanese/Cell cycle control phosphatase"/>
    <property type="match status" value="1"/>
</dbReference>
<dbReference type="PROSITE" id="PS50206">
    <property type="entry name" value="RHODANESE_3"/>
    <property type="match status" value="1"/>
</dbReference>
<proteinExistence type="predicted"/>
<accession>A0A679HS08</accession>
<sequence length="128" mass="14189">MFKSAHELVLEAKKVVKEYPCDAIHEKLKSPISLIIDVREPDEYLQGHIAGAVNIPRGMLEFKISNEPSLQDLKRPIIIYCKTSGRAALSVVAMQTMGFENVVSLAGGFDAWISEGHPISKPHDISFE</sequence>
<dbReference type="EMBL" id="AP022345">
    <property type="protein sequence ID" value="BBU69091.1"/>
    <property type="molecule type" value="Genomic_DNA"/>
</dbReference>
<keyword evidence="2" id="KW-1185">Reference proteome</keyword>
<dbReference type="RefSeq" id="WP_162071260.1">
    <property type="nucleotide sequence ID" value="NZ_AP019011.1"/>
</dbReference>
<dbReference type="InterPro" id="IPR036873">
    <property type="entry name" value="Rhodanese-like_dom_sf"/>
</dbReference>
<dbReference type="InterPro" id="IPR001763">
    <property type="entry name" value="Rhodanese-like_dom"/>
</dbReference>
<name>A0A679HS08_9RHOO</name>
<evidence type="ECO:0000313" key="1">
    <source>
        <dbReference type="EMBL" id="BBU69091.1"/>
    </source>
</evidence>
<dbReference type="AlphaFoldDB" id="A0A679HS08"/>
<evidence type="ECO:0000313" key="2">
    <source>
        <dbReference type="Proteomes" id="UP000463961"/>
    </source>
</evidence>
<gene>
    <name evidence="1" type="ORF">ICHIAU1_13740</name>
</gene>